<dbReference type="SUPFAM" id="SSF82549">
    <property type="entry name" value="DAK1/DegV-like"/>
    <property type="match status" value="1"/>
</dbReference>
<gene>
    <name evidence="13" type="ORF">BO86DRAFT_441078</name>
</gene>
<keyword evidence="7" id="KW-0319">Glycerol metabolism</keyword>
<dbReference type="FunFam" id="3.40.50.10440:FF:000001">
    <property type="entry name" value="Dihydroxyacetone kinase, DhaK subunit"/>
    <property type="match status" value="1"/>
</dbReference>
<dbReference type="Proteomes" id="UP000249497">
    <property type="component" value="Unassembled WGS sequence"/>
</dbReference>
<dbReference type="InterPro" id="IPR036117">
    <property type="entry name" value="DhaL_dom_sf"/>
</dbReference>
<dbReference type="PROSITE" id="PS51481">
    <property type="entry name" value="DHAK"/>
    <property type="match status" value="1"/>
</dbReference>
<evidence type="ECO:0000256" key="2">
    <source>
        <dbReference type="ARBA" id="ARBA00004778"/>
    </source>
</evidence>
<dbReference type="Gene3D" id="3.40.50.10440">
    <property type="entry name" value="Dihydroxyacetone kinase, domain 1"/>
    <property type="match status" value="1"/>
</dbReference>
<dbReference type="OrthoDB" id="1724672at2759"/>
<dbReference type="GO" id="GO:0005829">
    <property type="term" value="C:cytosol"/>
    <property type="evidence" value="ECO:0007669"/>
    <property type="project" value="TreeGrafter"/>
</dbReference>
<dbReference type="Pfam" id="PF02734">
    <property type="entry name" value="Dak2"/>
    <property type="match status" value="1"/>
</dbReference>
<dbReference type="PROSITE" id="PS51480">
    <property type="entry name" value="DHAL"/>
    <property type="match status" value="1"/>
</dbReference>
<dbReference type="RefSeq" id="XP_025523090.1">
    <property type="nucleotide sequence ID" value="XM_025676226.1"/>
</dbReference>
<dbReference type="SMART" id="SM01120">
    <property type="entry name" value="Dak2"/>
    <property type="match status" value="1"/>
</dbReference>
<evidence type="ECO:0000256" key="8">
    <source>
        <dbReference type="ARBA" id="ARBA00022840"/>
    </source>
</evidence>
<dbReference type="InterPro" id="IPR004006">
    <property type="entry name" value="DhaK_dom"/>
</dbReference>
<dbReference type="GO" id="GO:0004371">
    <property type="term" value="F:glycerone kinase activity"/>
    <property type="evidence" value="ECO:0007669"/>
    <property type="project" value="UniProtKB-EC"/>
</dbReference>
<evidence type="ECO:0000256" key="1">
    <source>
        <dbReference type="ARBA" id="ARBA00003264"/>
    </source>
</evidence>
<keyword evidence="4" id="KW-0808">Transferase</keyword>
<evidence type="ECO:0000256" key="10">
    <source>
        <dbReference type="ARBA" id="ARBA00048898"/>
    </source>
</evidence>
<comment type="pathway">
    <text evidence="2">Polyol metabolism; glycerol fermentation; glycerone phosphate from glycerol (oxidative route): step 2/2.</text>
</comment>
<evidence type="ECO:0000259" key="11">
    <source>
        <dbReference type="PROSITE" id="PS51480"/>
    </source>
</evidence>
<dbReference type="PANTHER" id="PTHR28629">
    <property type="entry name" value="TRIOKINASE/FMN CYCLASE"/>
    <property type="match status" value="1"/>
</dbReference>
<protein>
    <submittedName>
        <fullName evidence="13">Dak1-domain-containing protein</fullName>
    </submittedName>
</protein>
<reference evidence="13 14" key="1">
    <citation type="submission" date="2018-02" db="EMBL/GenBank/DDBJ databases">
        <title>The genomes of Aspergillus section Nigri reveals drivers in fungal speciation.</title>
        <authorList>
            <consortium name="DOE Joint Genome Institute"/>
            <person name="Vesth T.C."/>
            <person name="Nybo J."/>
            <person name="Theobald S."/>
            <person name="Brandl J."/>
            <person name="Frisvad J.C."/>
            <person name="Nielsen K.F."/>
            <person name="Lyhne E.K."/>
            <person name="Kogle M.E."/>
            <person name="Kuo A."/>
            <person name="Riley R."/>
            <person name="Clum A."/>
            <person name="Nolan M."/>
            <person name="Lipzen A."/>
            <person name="Salamov A."/>
            <person name="Henrissat B."/>
            <person name="Wiebenga A."/>
            <person name="De vries R.P."/>
            <person name="Grigoriev I.V."/>
            <person name="Mortensen U.H."/>
            <person name="Andersen M.R."/>
            <person name="Baker S.E."/>
        </authorList>
    </citation>
    <scope>NUCLEOTIDE SEQUENCE [LARGE SCALE GENOMIC DNA]</scope>
    <source>
        <strain evidence="13 14">CBS 114.51</strain>
    </source>
</reference>
<keyword evidence="5" id="KW-0547">Nucleotide-binding</keyword>
<dbReference type="Pfam" id="PF02733">
    <property type="entry name" value="Dak1"/>
    <property type="match status" value="1"/>
</dbReference>
<dbReference type="GO" id="GO:0050354">
    <property type="term" value="F:triokinase activity"/>
    <property type="evidence" value="ECO:0007669"/>
    <property type="project" value="UniProtKB-EC"/>
</dbReference>
<evidence type="ECO:0000256" key="3">
    <source>
        <dbReference type="ARBA" id="ARBA00008757"/>
    </source>
</evidence>
<evidence type="ECO:0000256" key="5">
    <source>
        <dbReference type="ARBA" id="ARBA00022741"/>
    </source>
</evidence>
<sequence>MQSSYTTGAMSRRHFIDGDHTENVVQDALESLRLLHPGLIVDRENKTVYDASHNHDQCVSVISGGGAGHEPAHVMFVGSGMLAAAVSGNIFASPNVQQVFKCGQAVQGSAGTILIIKNYTGDVFHFHQAAEKLRSRLGMRIEVVVVADDVAVGRKKGGKVGRRGLAGSVLMHKILGAMSAAQQPLQRCLDMARAVNEGLATMAVSLDYVRIPGTACDAAEPAILRNDIELGMGIHNEPGVERITGPQPDIITIVDRMLAYLLDTEDTDRAFVNFDGAEHVVLMINNLGALSVLELSAITFHVSKRLGIRGITPARTYSGTYMSSLNGPGFSITLLRATPEMLIYLDAPTSALGWLPACASAMAVEPEITRFDTIVGDGDCGITLRRGCQAVQKALGIPASGGDQSTAFQWLLRIAHAVEESMDGTSGAIYGLFFDGLASSVRAMQGTETMTVEQWTTAAQDALKAVQRVTPARSGDRTLMDALEPFVEALSAGSGGLEAAVKAAVRGAEKTKGMRPAFGRAVYVNEVGWEVVPDPGAMGVVALVQGLAKGVAAVHAQRSLL</sequence>
<evidence type="ECO:0000256" key="6">
    <source>
        <dbReference type="ARBA" id="ARBA00022777"/>
    </source>
</evidence>
<accession>A0A8T8WN33</accession>
<name>A0A8T8WN33_ASPJA</name>
<evidence type="ECO:0000256" key="9">
    <source>
        <dbReference type="ARBA" id="ARBA00047974"/>
    </source>
</evidence>
<dbReference type="Gene3D" id="3.30.1180.20">
    <property type="entry name" value="Dihydroxyacetone kinase, domain 2"/>
    <property type="match status" value="1"/>
</dbReference>
<feature type="domain" description="DhaL" evidence="11">
    <location>
        <begin position="348"/>
        <end position="549"/>
    </location>
</feature>
<feature type="domain" description="DhaK" evidence="12">
    <location>
        <begin position="20"/>
        <end position="354"/>
    </location>
</feature>
<dbReference type="FunFam" id="3.30.1180.20:FF:000001">
    <property type="entry name" value="Dihydroxyacetone kinase 1"/>
    <property type="match status" value="1"/>
</dbReference>
<keyword evidence="8" id="KW-0067">ATP-binding</keyword>
<dbReference type="InterPro" id="IPR050861">
    <property type="entry name" value="Dihydroxyacetone_Kinase"/>
</dbReference>
<dbReference type="EMBL" id="KZ824847">
    <property type="protein sequence ID" value="RAH77196.1"/>
    <property type="molecule type" value="Genomic_DNA"/>
</dbReference>
<evidence type="ECO:0000313" key="13">
    <source>
        <dbReference type="EMBL" id="RAH77196.1"/>
    </source>
</evidence>
<keyword evidence="6" id="KW-0418">Kinase</keyword>
<dbReference type="Gene3D" id="1.25.40.340">
    <property type="match status" value="1"/>
</dbReference>
<dbReference type="GeneID" id="37179919"/>
<organism evidence="13 14">
    <name type="scientific">Aspergillus japonicus CBS 114.51</name>
    <dbReference type="NCBI Taxonomy" id="1448312"/>
    <lineage>
        <taxon>Eukaryota</taxon>
        <taxon>Fungi</taxon>
        <taxon>Dikarya</taxon>
        <taxon>Ascomycota</taxon>
        <taxon>Pezizomycotina</taxon>
        <taxon>Eurotiomycetes</taxon>
        <taxon>Eurotiomycetidae</taxon>
        <taxon>Eurotiales</taxon>
        <taxon>Aspergillaceae</taxon>
        <taxon>Aspergillus</taxon>
        <taxon>Aspergillus subgen. Circumdati</taxon>
    </lineage>
</organism>
<evidence type="ECO:0000256" key="7">
    <source>
        <dbReference type="ARBA" id="ARBA00022798"/>
    </source>
</evidence>
<comment type="catalytic activity">
    <reaction evidence="10">
        <text>dihydroxyacetone + ATP = dihydroxyacetone phosphate + ADP + H(+)</text>
        <dbReference type="Rhea" id="RHEA:15773"/>
        <dbReference type="ChEBI" id="CHEBI:15378"/>
        <dbReference type="ChEBI" id="CHEBI:16016"/>
        <dbReference type="ChEBI" id="CHEBI:30616"/>
        <dbReference type="ChEBI" id="CHEBI:57642"/>
        <dbReference type="ChEBI" id="CHEBI:456216"/>
        <dbReference type="EC" id="2.7.1.29"/>
    </reaction>
</comment>
<evidence type="ECO:0000256" key="4">
    <source>
        <dbReference type="ARBA" id="ARBA00022679"/>
    </source>
</evidence>
<dbReference type="PANTHER" id="PTHR28629:SF14">
    <property type="entry name" value="DIHYDROXYACETONE KINASE 1"/>
    <property type="match status" value="1"/>
</dbReference>
<dbReference type="InterPro" id="IPR004007">
    <property type="entry name" value="DhaL_dom"/>
</dbReference>
<comment type="similarity">
    <text evidence="3">Belongs to the dihydroxyacetone kinase (DAK) family.</text>
</comment>
<dbReference type="SUPFAM" id="SSF101473">
    <property type="entry name" value="DhaL-like"/>
    <property type="match status" value="1"/>
</dbReference>
<comment type="function">
    <text evidence="1">Catalyzes both the phosphorylation of dihydroxyacetone and of glyceraldehyde.</text>
</comment>
<dbReference type="GO" id="GO:0005524">
    <property type="term" value="F:ATP binding"/>
    <property type="evidence" value="ECO:0007669"/>
    <property type="project" value="UniProtKB-KW"/>
</dbReference>
<evidence type="ECO:0000259" key="12">
    <source>
        <dbReference type="PROSITE" id="PS51481"/>
    </source>
</evidence>
<evidence type="ECO:0000313" key="14">
    <source>
        <dbReference type="Proteomes" id="UP000249497"/>
    </source>
</evidence>
<dbReference type="GO" id="GO:0019563">
    <property type="term" value="P:glycerol catabolic process"/>
    <property type="evidence" value="ECO:0007669"/>
    <property type="project" value="TreeGrafter"/>
</dbReference>
<keyword evidence="14" id="KW-1185">Reference proteome</keyword>
<dbReference type="AlphaFoldDB" id="A0A8T8WN33"/>
<comment type="catalytic activity">
    <reaction evidence="9">
        <text>D-glyceraldehyde + ATP = D-glyceraldehyde 3-phosphate + ADP + H(+)</text>
        <dbReference type="Rhea" id="RHEA:13941"/>
        <dbReference type="ChEBI" id="CHEBI:15378"/>
        <dbReference type="ChEBI" id="CHEBI:17378"/>
        <dbReference type="ChEBI" id="CHEBI:30616"/>
        <dbReference type="ChEBI" id="CHEBI:59776"/>
        <dbReference type="ChEBI" id="CHEBI:456216"/>
        <dbReference type="EC" id="2.7.1.28"/>
    </reaction>
</comment>
<proteinExistence type="inferred from homology"/>
<dbReference type="FunFam" id="1.25.40.340:FF:000001">
    <property type="entry name" value="Dihydroxyacetone kinase 1"/>
    <property type="match status" value="1"/>
</dbReference>